<dbReference type="Proteomes" id="UP000264062">
    <property type="component" value="Unassembled WGS sequence"/>
</dbReference>
<proteinExistence type="predicted"/>
<feature type="coiled-coil region" evidence="3">
    <location>
        <begin position="796"/>
        <end position="833"/>
    </location>
</feature>
<dbReference type="GO" id="GO:0005524">
    <property type="term" value="F:ATP binding"/>
    <property type="evidence" value="ECO:0007669"/>
    <property type="project" value="UniProtKB-KW"/>
</dbReference>
<evidence type="ECO:0000313" key="7">
    <source>
        <dbReference type="Proteomes" id="UP000264062"/>
    </source>
</evidence>
<sequence length="837" mass="95997">KKTASKKMKGKKKRVRMFELSSSNAKREQNNVSEWMSESRHLIGNKDLLADFENQIKKALEGESIVFAIEGHAGLGKSRIVRELEKNLEKNKCRVYKGNCLSYGSSLSYHPWIEILNSIFGITSHDAMESRKKKIASMLLRMNKSMKDWLPLIGEIMSVKFEMNDLVRNLDNSLKMQKFYDIVLELLVFISRESFLSIVIEDYHWSDNSSSELLNYICRNTKKERIMFLIPYRPISDKAGIKEIEASVKHKLKELSEEETGELIENLLDVENIDKEMKNLIMKKSQGNPFYVEELVKSFIEQNYIAKEKGGWSLNRKAEEIALPNSVEEVILSRIDRLDLKEREILQSASVLGREFDMNLLSSLCSDKKLLVSSMNVLKQLDLIKTDEENEKKFFFKHILTCETAYNTLSFAKKRETHEKAGRLLEKKEKDRALNLGMLSYHFHKAHNREKALRYSLEAGEKSKVVYANDEAIEFFSRAIENCNESADLMIEKAARCHEERASVYSFIGRGEDAIKDTQESLNLAVESKDKSLLAFCLSEACIVYELSSKFDKMKESAEKALEIYIELSDKFGIAKAYNYIGMYYGIAGEPKREMEILLKAAEILKGAREEYEKTKKKSVSKGEEVSLLAVILNNLGYVQRLLGDNESALKNYEESLKARKLIEDKTGIAQVLNNIGMIYGRGGDIPRAMPYCEESIKIYDEIGNKKGLGSSLINYGYFNGEIGNHQKELECYEKSLQIQKQINDKYVMSFTLGNIGNYHLKMNNPKKALECQLESLALKKEINDRTGMAATYSNIARCYEAMGDNEKRIENLKEELKIYEEAGEEKKAAELKEKIK</sequence>
<dbReference type="Pfam" id="PF12862">
    <property type="entry name" value="ANAPC5"/>
    <property type="match status" value="1"/>
</dbReference>
<evidence type="ECO:0000256" key="2">
    <source>
        <dbReference type="ARBA" id="ARBA00022840"/>
    </source>
</evidence>
<dbReference type="EMBL" id="DMZY01000064">
    <property type="protein sequence ID" value="HAV91955.1"/>
    <property type="molecule type" value="Genomic_DNA"/>
</dbReference>
<dbReference type="InterPro" id="IPR011990">
    <property type="entry name" value="TPR-like_helical_dom_sf"/>
</dbReference>
<keyword evidence="3" id="KW-0175">Coiled coil</keyword>
<dbReference type="PANTHER" id="PTHR16305:SF28">
    <property type="entry name" value="GUANYLATE CYCLASE DOMAIN-CONTAINING PROTEIN"/>
    <property type="match status" value="1"/>
</dbReference>
<dbReference type="InterPro" id="IPR019734">
    <property type="entry name" value="TPR_rpt"/>
</dbReference>
<dbReference type="SUPFAM" id="SSF48452">
    <property type="entry name" value="TPR-like"/>
    <property type="match status" value="2"/>
</dbReference>
<dbReference type="GO" id="GO:0005737">
    <property type="term" value="C:cytoplasm"/>
    <property type="evidence" value="ECO:0007669"/>
    <property type="project" value="TreeGrafter"/>
</dbReference>
<dbReference type="AlphaFoldDB" id="A0A350H8T9"/>
<reference evidence="6 7" key="1">
    <citation type="journal article" date="2018" name="Nat. Biotechnol.">
        <title>A standardized bacterial taxonomy based on genome phylogeny substantially revises the tree of life.</title>
        <authorList>
            <person name="Parks D.H."/>
            <person name="Chuvochina M."/>
            <person name="Waite D.W."/>
            <person name="Rinke C."/>
            <person name="Skarshewski A."/>
            <person name="Chaumeil P.A."/>
            <person name="Hugenholtz P."/>
        </authorList>
    </citation>
    <scope>NUCLEOTIDE SEQUENCE [LARGE SCALE GENOMIC DNA]</scope>
    <source>
        <strain evidence="6">UBA9956</strain>
    </source>
</reference>
<dbReference type="InterPro" id="IPR026000">
    <property type="entry name" value="Apc5_dom"/>
</dbReference>
<dbReference type="InterPro" id="IPR041664">
    <property type="entry name" value="AAA_16"/>
</dbReference>
<dbReference type="SMART" id="SM00028">
    <property type="entry name" value="TPR"/>
    <property type="match status" value="8"/>
</dbReference>
<dbReference type="InterPro" id="IPR027417">
    <property type="entry name" value="P-loop_NTPase"/>
</dbReference>
<organism evidence="6 7">
    <name type="scientific">candidate division WOR-3 bacterium</name>
    <dbReference type="NCBI Taxonomy" id="2052148"/>
    <lineage>
        <taxon>Bacteria</taxon>
        <taxon>Bacteria division WOR-3</taxon>
    </lineage>
</organism>
<dbReference type="Gene3D" id="1.25.40.10">
    <property type="entry name" value="Tetratricopeptide repeat domain"/>
    <property type="match status" value="2"/>
</dbReference>
<dbReference type="SUPFAM" id="SSF52540">
    <property type="entry name" value="P-loop containing nucleoside triphosphate hydrolases"/>
    <property type="match status" value="1"/>
</dbReference>
<comment type="caution">
    <text evidence="6">The sequence shown here is derived from an EMBL/GenBank/DDBJ whole genome shotgun (WGS) entry which is preliminary data.</text>
</comment>
<evidence type="ECO:0000313" key="6">
    <source>
        <dbReference type="EMBL" id="HAV91955.1"/>
    </source>
</evidence>
<accession>A0A350H8T9</accession>
<gene>
    <name evidence="6" type="ORF">DCW38_02095</name>
</gene>
<feature type="domain" description="Orc1-like AAA ATPase" evidence="5">
    <location>
        <begin position="42"/>
        <end position="227"/>
    </location>
</feature>
<keyword evidence="1" id="KW-0547">Nucleotide-binding</keyword>
<evidence type="ECO:0000256" key="3">
    <source>
        <dbReference type="SAM" id="Coils"/>
    </source>
</evidence>
<feature type="domain" description="Anaphase-promoting complex subunit 5" evidence="4">
    <location>
        <begin position="501"/>
        <end position="542"/>
    </location>
</feature>
<protein>
    <submittedName>
        <fullName evidence="6">Uncharacterized protein</fullName>
    </submittedName>
</protein>
<keyword evidence="2" id="KW-0067">ATP-binding</keyword>
<name>A0A350H8T9_UNCW3</name>
<dbReference type="GO" id="GO:0004016">
    <property type="term" value="F:adenylate cyclase activity"/>
    <property type="evidence" value="ECO:0007669"/>
    <property type="project" value="TreeGrafter"/>
</dbReference>
<evidence type="ECO:0000259" key="5">
    <source>
        <dbReference type="Pfam" id="PF13191"/>
    </source>
</evidence>
<evidence type="ECO:0000256" key="1">
    <source>
        <dbReference type="ARBA" id="ARBA00022741"/>
    </source>
</evidence>
<feature type="non-terminal residue" evidence="6">
    <location>
        <position position="1"/>
    </location>
</feature>
<evidence type="ECO:0000259" key="4">
    <source>
        <dbReference type="Pfam" id="PF12862"/>
    </source>
</evidence>
<dbReference type="Pfam" id="PF13424">
    <property type="entry name" value="TPR_12"/>
    <property type="match status" value="2"/>
</dbReference>
<dbReference type="Pfam" id="PF13191">
    <property type="entry name" value="AAA_16"/>
    <property type="match status" value="1"/>
</dbReference>
<dbReference type="PANTHER" id="PTHR16305">
    <property type="entry name" value="TESTICULAR SOLUBLE ADENYLYL CYCLASE"/>
    <property type="match status" value="1"/>
</dbReference>